<keyword evidence="2 8" id="KW-0808">Transferase</keyword>
<dbReference type="InterPro" id="IPR050264">
    <property type="entry name" value="Bact_CCA-adding_enz_type3_sf"/>
</dbReference>
<comment type="cofactor">
    <cofactor evidence="1">
        <name>Mg(2+)</name>
        <dbReference type="ChEBI" id="CHEBI:18420"/>
    </cofactor>
</comment>
<keyword evidence="3" id="KW-0819">tRNA processing</keyword>
<evidence type="ECO:0000259" key="9">
    <source>
        <dbReference type="Pfam" id="PF01743"/>
    </source>
</evidence>
<dbReference type="Proteomes" id="UP000564885">
    <property type="component" value="Unassembled WGS sequence"/>
</dbReference>
<evidence type="ECO:0000256" key="5">
    <source>
        <dbReference type="ARBA" id="ARBA00022723"/>
    </source>
</evidence>
<feature type="domain" description="tRNA nucleotidyltransferase/poly(A) polymerase RNA and SrmB- binding" evidence="10">
    <location>
        <begin position="191"/>
        <end position="239"/>
    </location>
</feature>
<evidence type="ECO:0000259" key="10">
    <source>
        <dbReference type="Pfam" id="PF12627"/>
    </source>
</evidence>
<evidence type="ECO:0000256" key="6">
    <source>
        <dbReference type="ARBA" id="ARBA00022741"/>
    </source>
</evidence>
<keyword evidence="8" id="KW-0694">RNA-binding</keyword>
<comment type="caution">
    <text evidence="11">The sequence shown here is derived from an EMBL/GenBank/DDBJ whole genome shotgun (WGS) entry which is preliminary data.</text>
</comment>
<dbReference type="Gene3D" id="1.10.3090.10">
    <property type="entry name" value="cca-adding enzyme, domain 2"/>
    <property type="match status" value="1"/>
</dbReference>
<dbReference type="SUPFAM" id="SSF81301">
    <property type="entry name" value="Nucleotidyltransferase"/>
    <property type="match status" value="1"/>
</dbReference>
<dbReference type="PANTHER" id="PTHR46173:SF1">
    <property type="entry name" value="CCA TRNA NUCLEOTIDYLTRANSFERASE 1, MITOCHONDRIAL"/>
    <property type="match status" value="1"/>
</dbReference>
<dbReference type="PANTHER" id="PTHR46173">
    <property type="entry name" value="CCA TRNA NUCLEOTIDYLTRANSFERASE 1, MITOCHONDRIAL"/>
    <property type="match status" value="1"/>
</dbReference>
<organism evidence="11 12">
    <name type="scientific">Enterovirga aerilata</name>
    <dbReference type="NCBI Taxonomy" id="2730920"/>
    <lineage>
        <taxon>Bacteria</taxon>
        <taxon>Pseudomonadati</taxon>
        <taxon>Pseudomonadota</taxon>
        <taxon>Alphaproteobacteria</taxon>
        <taxon>Hyphomicrobiales</taxon>
        <taxon>Methylobacteriaceae</taxon>
        <taxon>Enterovirga</taxon>
    </lineage>
</organism>
<keyword evidence="6" id="KW-0547">Nucleotide-binding</keyword>
<dbReference type="Gene3D" id="3.30.460.10">
    <property type="entry name" value="Beta Polymerase, domain 2"/>
    <property type="match status" value="1"/>
</dbReference>
<dbReference type="GO" id="GO:0046872">
    <property type="term" value="F:metal ion binding"/>
    <property type="evidence" value="ECO:0007669"/>
    <property type="project" value="UniProtKB-KW"/>
</dbReference>
<dbReference type="InterPro" id="IPR032828">
    <property type="entry name" value="PolyA_RNA-bd"/>
</dbReference>
<dbReference type="InterPro" id="IPR043519">
    <property type="entry name" value="NT_sf"/>
</dbReference>
<evidence type="ECO:0000256" key="4">
    <source>
        <dbReference type="ARBA" id="ARBA00022695"/>
    </source>
</evidence>
<dbReference type="SUPFAM" id="SSF81891">
    <property type="entry name" value="Poly A polymerase C-terminal region-like"/>
    <property type="match status" value="1"/>
</dbReference>
<evidence type="ECO:0000256" key="1">
    <source>
        <dbReference type="ARBA" id="ARBA00001946"/>
    </source>
</evidence>
<comment type="similarity">
    <text evidence="8">Belongs to the tRNA nucleotidyltransferase/poly(A) polymerase family.</text>
</comment>
<evidence type="ECO:0000256" key="3">
    <source>
        <dbReference type="ARBA" id="ARBA00022694"/>
    </source>
</evidence>
<dbReference type="InterPro" id="IPR002646">
    <property type="entry name" value="PolA_pol_head_dom"/>
</dbReference>
<dbReference type="GO" id="GO:0016779">
    <property type="term" value="F:nucleotidyltransferase activity"/>
    <property type="evidence" value="ECO:0007669"/>
    <property type="project" value="UniProtKB-KW"/>
</dbReference>
<dbReference type="EMBL" id="JABEPP010000001">
    <property type="protein sequence ID" value="NNM71006.1"/>
    <property type="molecule type" value="Genomic_DNA"/>
</dbReference>
<keyword evidence="4" id="KW-0548">Nucleotidyltransferase</keyword>
<dbReference type="AlphaFoldDB" id="A0A849HU32"/>
<evidence type="ECO:0000256" key="8">
    <source>
        <dbReference type="RuleBase" id="RU003953"/>
    </source>
</evidence>
<dbReference type="CDD" id="cd05398">
    <property type="entry name" value="NT_ClassII-CCAase"/>
    <property type="match status" value="1"/>
</dbReference>
<dbReference type="Pfam" id="PF01743">
    <property type="entry name" value="PolyA_pol"/>
    <property type="match status" value="1"/>
</dbReference>
<reference evidence="11 12" key="1">
    <citation type="submission" date="2020-04" db="EMBL/GenBank/DDBJ databases">
        <title>Enterovirga sp. isolate from soil.</title>
        <authorList>
            <person name="Chea S."/>
            <person name="Kim D.-U."/>
        </authorList>
    </citation>
    <scope>NUCLEOTIDE SEQUENCE [LARGE SCALE GENOMIC DNA]</scope>
    <source>
        <strain evidence="11 12">DB1703</strain>
    </source>
</reference>
<dbReference type="GO" id="GO:0000049">
    <property type="term" value="F:tRNA binding"/>
    <property type="evidence" value="ECO:0007669"/>
    <property type="project" value="TreeGrafter"/>
</dbReference>
<accession>A0A849HU32</accession>
<protein>
    <submittedName>
        <fullName evidence="11">CCA tRNA nucleotidyltransferase</fullName>
    </submittedName>
</protein>
<evidence type="ECO:0000313" key="12">
    <source>
        <dbReference type="Proteomes" id="UP000564885"/>
    </source>
</evidence>
<feature type="domain" description="Poly A polymerase head" evidence="9">
    <location>
        <begin position="35"/>
        <end position="156"/>
    </location>
</feature>
<proteinExistence type="inferred from homology"/>
<dbReference type="RefSeq" id="WP_171216518.1">
    <property type="nucleotide sequence ID" value="NZ_JABEPP010000001.1"/>
</dbReference>
<keyword evidence="5" id="KW-0479">Metal-binding</keyword>
<keyword evidence="12" id="KW-1185">Reference proteome</keyword>
<dbReference type="Pfam" id="PF12627">
    <property type="entry name" value="PolyA_pol_RNAbd"/>
    <property type="match status" value="1"/>
</dbReference>
<evidence type="ECO:0000313" key="11">
    <source>
        <dbReference type="EMBL" id="NNM71006.1"/>
    </source>
</evidence>
<dbReference type="GO" id="GO:0000166">
    <property type="term" value="F:nucleotide binding"/>
    <property type="evidence" value="ECO:0007669"/>
    <property type="project" value="UniProtKB-KW"/>
</dbReference>
<name>A0A849HU32_9HYPH</name>
<evidence type="ECO:0000256" key="2">
    <source>
        <dbReference type="ARBA" id="ARBA00022679"/>
    </source>
</evidence>
<gene>
    <name evidence="11" type="ORF">HJG44_01170</name>
</gene>
<keyword evidence="7" id="KW-0460">Magnesium</keyword>
<sequence>MSAGELDLDGPARLLDRAEVGRLLQALAAPAEETRIVGGAVRNALLGRAVHEIDLATTAPPQDTMRRARAAGLKAVPTGIEHGTVTVIVHGTPFEVTTLREDVETDGRRAVVRFGRSFEQDALRRDFTINALSLGPDGQVRDYTGGVPDLAAGRVRFIGDPRQRIREDFLRVLRFFRFSADYAEGPLDPEGLDAAIRERDGLSILSRERIRAELLKLLSARRAAEVVATLSGTGLLLRIAGEVPELGRLRRASSLDAVGRLAALHVRTEEDAERLRDRLRLSNAEHDRLATFARLLGRLLSRGVLDRAEARRIAALHGAGPLVEIVSVLAGEPRPVVSEDGQVQVEAFRAGAPAPAFRLTGRDLIGEGVPPGPQLGRRLAELKSAWLAEGCPD</sequence>
<dbReference type="GO" id="GO:0008033">
    <property type="term" value="P:tRNA processing"/>
    <property type="evidence" value="ECO:0007669"/>
    <property type="project" value="UniProtKB-KW"/>
</dbReference>
<evidence type="ECO:0000256" key="7">
    <source>
        <dbReference type="ARBA" id="ARBA00022842"/>
    </source>
</evidence>